<sequence>MAASLRGGRLFYRASGRSAGLGREVVRMNPLDKRVTGVPRCVLITGASGGIGGALAEEYAHAGTATLILQGRNTQRLDELAALCGGLGARVVTAAFDVRDHQLLMDWLRRMGEEEAPDLVIANAGVNINTGPAHEGEQWDDMHRLFDVNVKAVMATVQASLPAMRARRSGQIALISSLAAWRGLPETPSYSASKAAVKAYGEAMRDGLAGEGVRINVVMPGYVESQMCADMPGPKPFLWKAPKAARVIRMGLRANRARISFPFPLNLGCFLLAGIHPAVSGWFLRRLGYE</sequence>
<dbReference type="Gene3D" id="3.40.50.720">
    <property type="entry name" value="NAD(P)-binding Rossmann-like Domain"/>
    <property type="match status" value="1"/>
</dbReference>
<dbReference type="PANTHER" id="PTHR44196:SF1">
    <property type="entry name" value="DEHYDROGENASE_REDUCTASE SDR FAMILY MEMBER 7B"/>
    <property type="match status" value="1"/>
</dbReference>
<organism evidence="4 5">
    <name type="scientific">Bordetella ansorpii</name>
    <dbReference type="NCBI Taxonomy" id="288768"/>
    <lineage>
        <taxon>Bacteria</taxon>
        <taxon>Pseudomonadati</taxon>
        <taxon>Pseudomonadota</taxon>
        <taxon>Betaproteobacteria</taxon>
        <taxon>Burkholderiales</taxon>
        <taxon>Alcaligenaceae</taxon>
        <taxon>Bordetella</taxon>
    </lineage>
</organism>
<dbReference type="InterPro" id="IPR002347">
    <property type="entry name" value="SDR_fam"/>
</dbReference>
<dbReference type="AlphaFoldDB" id="A0A157MA74"/>
<evidence type="ECO:0000256" key="2">
    <source>
        <dbReference type="ARBA" id="ARBA00023002"/>
    </source>
</evidence>
<evidence type="ECO:0000313" key="5">
    <source>
        <dbReference type="Proteomes" id="UP000077037"/>
    </source>
</evidence>
<dbReference type="EC" id="1.-.-.-" evidence="4"/>
<dbReference type="SUPFAM" id="SSF51735">
    <property type="entry name" value="NAD(P)-binding Rossmann-fold domains"/>
    <property type="match status" value="1"/>
</dbReference>
<dbReference type="InterPro" id="IPR036291">
    <property type="entry name" value="NAD(P)-bd_dom_sf"/>
</dbReference>
<keyword evidence="3" id="KW-0472">Membrane</keyword>
<dbReference type="PROSITE" id="PS00061">
    <property type="entry name" value="ADH_SHORT"/>
    <property type="match status" value="1"/>
</dbReference>
<name>A0A157MA74_9BORD</name>
<evidence type="ECO:0000313" key="4">
    <source>
        <dbReference type="EMBL" id="SAI05489.1"/>
    </source>
</evidence>
<dbReference type="EMBL" id="FKBS01000012">
    <property type="protein sequence ID" value="SAI05489.1"/>
    <property type="molecule type" value="Genomic_DNA"/>
</dbReference>
<reference evidence="4 5" key="1">
    <citation type="submission" date="2016-03" db="EMBL/GenBank/DDBJ databases">
        <authorList>
            <consortium name="Pathogen Informatics"/>
        </authorList>
    </citation>
    <scope>NUCLEOTIDE SEQUENCE [LARGE SCALE GENOMIC DNA]</scope>
    <source>
        <strain evidence="4 5">NCTC13364</strain>
    </source>
</reference>
<keyword evidence="3" id="KW-1133">Transmembrane helix</keyword>
<dbReference type="Proteomes" id="UP000077037">
    <property type="component" value="Unassembled WGS sequence"/>
</dbReference>
<gene>
    <name evidence="4" type="primary">wcbP</name>
    <name evidence="4" type="ORF">SAMEA1982600_01102</name>
</gene>
<keyword evidence="3" id="KW-0812">Transmembrane</keyword>
<dbReference type="PRINTS" id="PR00081">
    <property type="entry name" value="GDHRDH"/>
</dbReference>
<proteinExistence type="inferred from homology"/>
<dbReference type="PANTHER" id="PTHR44196">
    <property type="entry name" value="DEHYDROGENASE/REDUCTASE SDR FAMILY MEMBER 7B"/>
    <property type="match status" value="1"/>
</dbReference>
<feature type="transmembrane region" description="Helical" evidence="3">
    <location>
        <begin position="263"/>
        <end position="284"/>
    </location>
</feature>
<comment type="similarity">
    <text evidence="1">Belongs to the short-chain dehydrogenases/reductases (SDR) family.</text>
</comment>
<dbReference type="GO" id="GO:0016020">
    <property type="term" value="C:membrane"/>
    <property type="evidence" value="ECO:0007669"/>
    <property type="project" value="TreeGrafter"/>
</dbReference>
<dbReference type="InterPro" id="IPR020904">
    <property type="entry name" value="Sc_DH/Rdtase_CS"/>
</dbReference>
<accession>A0A157MA74</accession>
<protein>
    <submittedName>
        <fullName evidence="4">Short-chain sugar nucleotide oxidoreductase</fullName>
        <ecNumber evidence="4">1.-.-.-</ecNumber>
    </submittedName>
</protein>
<evidence type="ECO:0000256" key="1">
    <source>
        <dbReference type="ARBA" id="ARBA00006484"/>
    </source>
</evidence>
<dbReference type="GO" id="GO:0016491">
    <property type="term" value="F:oxidoreductase activity"/>
    <property type="evidence" value="ECO:0007669"/>
    <property type="project" value="UniProtKB-KW"/>
</dbReference>
<dbReference type="Pfam" id="PF00106">
    <property type="entry name" value="adh_short"/>
    <property type="match status" value="1"/>
</dbReference>
<keyword evidence="2 4" id="KW-0560">Oxidoreductase</keyword>
<evidence type="ECO:0000256" key="3">
    <source>
        <dbReference type="SAM" id="Phobius"/>
    </source>
</evidence>